<dbReference type="RefSeq" id="WP_377469645.1">
    <property type="nucleotide sequence ID" value="NZ_JBHUHV010000027.1"/>
</dbReference>
<evidence type="ECO:0000313" key="1">
    <source>
        <dbReference type="EMBL" id="MFD2067031.1"/>
    </source>
</evidence>
<evidence type="ECO:0000313" key="2">
    <source>
        <dbReference type="Proteomes" id="UP001597369"/>
    </source>
</evidence>
<keyword evidence="2" id="KW-1185">Reference proteome</keyword>
<dbReference type="Proteomes" id="UP001597369">
    <property type="component" value="Unassembled WGS sequence"/>
</dbReference>
<name>A0ABW4WXC4_9BACT</name>
<gene>
    <name evidence="1" type="ORF">ACFSKU_09060</name>
</gene>
<organism evidence="1 2">
    <name type="scientific">Pontibacter silvestris</name>
    <dbReference type="NCBI Taxonomy" id="2305183"/>
    <lineage>
        <taxon>Bacteria</taxon>
        <taxon>Pseudomonadati</taxon>
        <taxon>Bacteroidota</taxon>
        <taxon>Cytophagia</taxon>
        <taxon>Cytophagales</taxon>
        <taxon>Hymenobacteraceae</taxon>
        <taxon>Pontibacter</taxon>
    </lineage>
</organism>
<proteinExistence type="predicted"/>
<comment type="caution">
    <text evidence="1">The sequence shown here is derived from an EMBL/GenBank/DDBJ whole genome shotgun (WGS) entry which is preliminary data.</text>
</comment>
<sequence>MFFILWLVLKVTTGYKELLRLADYRWSAKRNWTNEYTIYPEQYKATRRQFTHPLKVPKAPPPPAAWKGGVLYNCFYVQQTAVQDTVQAVIALR</sequence>
<protein>
    <submittedName>
        <fullName evidence="1">Uncharacterized protein</fullName>
    </submittedName>
</protein>
<accession>A0ABW4WXC4</accession>
<reference evidence="2" key="1">
    <citation type="journal article" date="2019" name="Int. J. Syst. Evol. Microbiol.">
        <title>The Global Catalogue of Microorganisms (GCM) 10K type strain sequencing project: providing services to taxonomists for standard genome sequencing and annotation.</title>
        <authorList>
            <consortium name="The Broad Institute Genomics Platform"/>
            <consortium name="The Broad Institute Genome Sequencing Center for Infectious Disease"/>
            <person name="Wu L."/>
            <person name="Ma J."/>
        </authorList>
    </citation>
    <scope>NUCLEOTIDE SEQUENCE [LARGE SCALE GENOMIC DNA]</scope>
    <source>
        <strain evidence="2">JCM 16545</strain>
    </source>
</reference>
<dbReference type="EMBL" id="JBHUHV010000027">
    <property type="protein sequence ID" value="MFD2067031.1"/>
    <property type="molecule type" value="Genomic_DNA"/>
</dbReference>
<feature type="non-terminal residue" evidence="1">
    <location>
        <position position="93"/>
    </location>
</feature>